<evidence type="ECO:0000256" key="1">
    <source>
        <dbReference type="SAM" id="Phobius"/>
    </source>
</evidence>
<feature type="non-terminal residue" evidence="2">
    <location>
        <position position="194"/>
    </location>
</feature>
<gene>
    <name evidence="2" type="ORF">LCGC14_2061150</name>
</gene>
<name>A0A0F9GZP1_9ZZZZ</name>
<dbReference type="InterPro" id="IPR008969">
    <property type="entry name" value="CarboxyPept-like_regulatory"/>
</dbReference>
<proteinExistence type="predicted"/>
<comment type="caution">
    <text evidence="2">The sequence shown here is derived from an EMBL/GenBank/DDBJ whole genome shotgun (WGS) entry which is preliminary data.</text>
</comment>
<sequence length="194" mass="21615">MKSKLKIALLATIPIPVVIILYVFLFTFTLQGKVVDKYSGKPLGNIGIPLSVRTITTDKNGNYSISFARKGFSFKVSKKDYETKKVVLNSNSPANINLRPTTLAGKVIDAYTKQPIENVQITYGEQEVKTDHKGSYKLSDVPEKINLAIQAPSKKYETLEAKIIDTAKKDFRINLKPPKALEYITSLSQAKQYG</sequence>
<feature type="transmembrane region" description="Helical" evidence="1">
    <location>
        <begin position="7"/>
        <end position="28"/>
    </location>
</feature>
<reference evidence="2" key="1">
    <citation type="journal article" date="2015" name="Nature">
        <title>Complex archaea that bridge the gap between prokaryotes and eukaryotes.</title>
        <authorList>
            <person name="Spang A."/>
            <person name="Saw J.H."/>
            <person name="Jorgensen S.L."/>
            <person name="Zaremba-Niedzwiedzka K."/>
            <person name="Martijn J."/>
            <person name="Lind A.E."/>
            <person name="van Eijk R."/>
            <person name="Schleper C."/>
            <person name="Guy L."/>
            <person name="Ettema T.J."/>
        </authorList>
    </citation>
    <scope>NUCLEOTIDE SEQUENCE</scope>
</reference>
<dbReference type="AlphaFoldDB" id="A0A0F9GZP1"/>
<dbReference type="SUPFAM" id="SSF49464">
    <property type="entry name" value="Carboxypeptidase regulatory domain-like"/>
    <property type="match status" value="2"/>
</dbReference>
<dbReference type="EMBL" id="LAZR01024535">
    <property type="protein sequence ID" value="KKL74815.1"/>
    <property type="molecule type" value="Genomic_DNA"/>
</dbReference>
<evidence type="ECO:0008006" key="3">
    <source>
        <dbReference type="Google" id="ProtNLM"/>
    </source>
</evidence>
<keyword evidence="1" id="KW-1133">Transmembrane helix</keyword>
<organism evidence="2">
    <name type="scientific">marine sediment metagenome</name>
    <dbReference type="NCBI Taxonomy" id="412755"/>
    <lineage>
        <taxon>unclassified sequences</taxon>
        <taxon>metagenomes</taxon>
        <taxon>ecological metagenomes</taxon>
    </lineage>
</organism>
<keyword evidence="1" id="KW-0472">Membrane</keyword>
<dbReference type="Gene3D" id="2.60.40.1120">
    <property type="entry name" value="Carboxypeptidase-like, regulatory domain"/>
    <property type="match status" value="2"/>
</dbReference>
<accession>A0A0F9GZP1</accession>
<keyword evidence="1" id="KW-0812">Transmembrane</keyword>
<evidence type="ECO:0000313" key="2">
    <source>
        <dbReference type="EMBL" id="KKL74815.1"/>
    </source>
</evidence>
<protein>
    <recommendedName>
        <fullName evidence="3">Carboxypeptidase regulatory-like domain-containing protein</fullName>
    </recommendedName>
</protein>